<organism evidence="1 2">
    <name type="scientific">Carboxylicivirga sediminis</name>
    <dbReference type="NCBI Taxonomy" id="2006564"/>
    <lineage>
        <taxon>Bacteria</taxon>
        <taxon>Pseudomonadati</taxon>
        <taxon>Bacteroidota</taxon>
        <taxon>Bacteroidia</taxon>
        <taxon>Marinilabiliales</taxon>
        <taxon>Marinilabiliaceae</taxon>
        <taxon>Carboxylicivirga</taxon>
    </lineage>
</organism>
<accession>A0A941IZE9</accession>
<dbReference type="Proteomes" id="UP000679220">
    <property type="component" value="Unassembled WGS sequence"/>
</dbReference>
<reference evidence="1" key="2">
    <citation type="submission" date="2021-04" db="EMBL/GenBank/DDBJ databases">
        <authorList>
            <person name="Zhang T."/>
            <person name="Zhang Y."/>
            <person name="Lu D."/>
            <person name="Zuo D."/>
            <person name="Du Z."/>
        </authorList>
    </citation>
    <scope>NUCLEOTIDE SEQUENCE</scope>
    <source>
        <strain evidence="1">JR1</strain>
    </source>
</reference>
<reference evidence="1" key="1">
    <citation type="journal article" date="2018" name="Int. J. Syst. Evol. Microbiol.">
        <title>Carboxylicivirga sediminis sp. nov., isolated from coastal sediment.</title>
        <authorList>
            <person name="Wang F.Q."/>
            <person name="Ren L.H."/>
            <person name="Zou R.J."/>
            <person name="Sun Y.Z."/>
            <person name="Liu X.J."/>
            <person name="Jiang F."/>
            <person name="Liu L.J."/>
        </authorList>
    </citation>
    <scope>NUCLEOTIDE SEQUENCE</scope>
    <source>
        <strain evidence="1">JR1</strain>
    </source>
</reference>
<comment type="caution">
    <text evidence="1">The sequence shown here is derived from an EMBL/GenBank/DDBJ whole genome shotgun (WGS) entry which is preliminary data.</text>
</comment>
<keyword evidence="2" id="KW-1185">Reference proteome</keyword>
<proteinExistence type="predicted"/>
<name>A0A941IZE9_9BACT</name>
<dbReference type="RefSeq" id="WP_212192317.1">
    <property type="nucleotide sequence ID" value="NZ_JAGTAR010000029.1"/>
</dbReference>
<protein>
    <submittedName>
        <fullName evidence="1">Uncharacterized protein</fullName>
    </submittedName>
</protein>
<evidence type="ECO:0000313" key="1">
    <source>
        <dbReference type="EMBL" id="MBR8537299.1"/>
    </source>
</evidence>
<gene>
    <name evidence="1" type="ORF">KDU71_17150</name>
</gene>
<dbReference type="EMBL" id="JAGTAR010000029">
    <property type="protein sequence ID" value="MBR8537299.1"/>
    <property type="molecule type" value="Genomic_DNA"/>
</dbReference>
<evidence type="ECO:0000313" key="2">
    <source>
        <dbReference type="Proteomes" id="UP000679220"/>
    </source>
</evidence>
<sequence>MLTLWRMDVAVQSRRVTLKSIDETLKSIRLTAGCTILSVKTIDVAITNTLKAINRSNKAYKKSLITD</sequence>
<dbReference type="AlphaFoldDB" id="A0A941IZE9"/>